<sequence length="68" mass="7970">MEKISATLFALVRRLQAFHSHELINLSFTSKVLIMRLLVDFGRKISEHSHFEGIPTGWVFQSVRILMW</sequence>
<reference evidence="1" key="2">
    <citation type="journal article" date="2015" name="Data Brief">
        <title>Shoot transcriptome of the giant reed, Arundo donax.</title>
        <authorList>
            <person name="Barrero R.A."/>
            <person name="Guerrero F.D."/>
            <person name="Moolhuijzen P."/>
            <person name="Goolsby J.A."/>
            <person name="Tidwell J."/>
            <person name="Bellgard S.E."/>
            <person name="Bellgard M.I."/>
        </authorList>
    </citation>
    <scope>NUCLEOTIDE SEQUENCE</scope>
    <source>
        <tissue evidence="1">Shoot tissue taken approximately 20 cm above the soil surface</tissue>
    </source>
</reference>
<proteinExistence type="predicted"/>
<reference evidence="1" key="1">
    <citation type="submission" date="2014-09" db="EMBL/GenBank/DDBJ databases">
        <authorList>
            <person name="Magalhaes I.L.F."/>
            <person name="Oliveira U."/>
            <person name="Santos F.R."/>
            <person name="Vidigal T.H.D.A."/>
            <person name="Brescovit A.D."/>
            <person name="Santos A.J."/>
        </authorList>
    </citation>
    <scope>NUCLEOTIDE SEQUENCE</scope>
    <source>
        <tissue evidence="1">Shoot tissue taken approximately 20 cm above the soil surface</tissue>
    </source>
</reference>
<protein>
    <submittedName>
        <fullName evidence="1">Uncharacterized protein</fullName>
    </submittedName>
</protein>
<dbReference type="EMBL" id="GBRH01212447">
    <property type="protein sequence ID" value="JAD85448.1"/>
    <property type="molecule type" value="Transcribed_RNA"/>
</dbReference>
<evidence type="ECO:0000313" key="1">
    <source>
        <dbReference type="EMBL" id="JAD85448.1"/>
    </source>
</evidence>
<accession>A0A0A9DFJ1</accession>
<dbReference type="AlphaFoldDB" id="A0A0A9DFJ1"/>
<name>A0A0A9DFJ1_ARUDO</name>
<organism evidence="1">
    <name type="scientific">Arundo donax</name>
    <name type="common">Giant reed</name>
    <name type="synonym">Donax arundinaceus</name>
    <dbReference type="NCBI Taxonomy" id="35708"/>
    <lineage>
        <taxon>Eukaryota</taxon>
        <taxon>Viridiplantae</taxon>
        <taxon>Streptophyta</taxon>
        <taxon>Embryophyta</taxon>
        <taxon>Tracheophyta</taxon>
        <taxon>Spermatophyta</taxon>
        <taxon>Magnoliopsida</taxon>
        <taxon>Liliopsida</taxon>
        <taxon>Poales</taxon>
        <taxon>Poaceae</taxon>
        <taxon>PACMAD clade</taxon>
        <taxon>Arundinoideae</taxon>
        <taxon>Arundineae</taxon>
        <taxon>Arundo</taxon>
    </lineage>
</organism>